<organism evidence="2 3">
    <name type="scientific">Pisum sativum</name>
    <name type="common">Garden pea</name>
    <name type="synonym">Lathyrus oleraceus</name>
    <dbReference type="NCBI Taxonomy" id="3888"/>
    <lineage>
        <taxon>Eukaryota</taxon>
        <taxon>Viridiplantae</taxon>
        <taxon>Streptophyta</taxon>
        <taxon>Embryophyta</taxon>
        <taxon>Tracheophyta</taxon>
        <taxon>Spermatophyta</taxon>
        <taxon>Magnoliopsida</taxon>
        <taxon>eudicotyledons</taxon>
        <taxon>Gunneridae</taxon>
        <taxon>Pentapetalae</taxon>
        <taxon>rosids</taxon>
        <taxon>fabids</taxon>
        <taxon>Fabales</taxon>
        <taxon>Fabaceae</taxon>
        <taxon>Papilionoideae</taxon>
        <taxon>50 kb inversion clade</taxon>
        <taxon>NPAAA clade</taxon>
        <taxon>Hologalegina</taxon>
        <taxon>IRL clade</taxon>
        <taxon>Fabeae</taxon>
        <taxon>Lathyrus</taxon>
    </lineage>
</organism>
<proteinExistence type="predicted"/>
<keyword evidence="3" id="KW-1185">Reference proteome</keyword>
<accession>A0A9D4XBI4</accession>
<dbReference type="AlphaFoldDB" id="A0A9D4XBI4"/>
<sequence length="101" mass="11478">MNVNGGFSINILTLDGDNFERWSALMKSLFEAQYLLEIVQEGYEELGANPTDAQRITFKESRKKVKVSTQPWPVHATISNEGPARQENPVVHIDEEDPQYV</sequence>
<comment type="caution">
    <text evidence="2">The sequence shown here is derived from an EMBL/GenBank/DDBJ whole genome shotgun (WGS) entry which is preliminary data.</text>
</comment>
<gene>
    <name evidence="2" type="ORF">KIW84_042031</name>
</gene>
<protein>
    <submittedName>
        <fullName evidence="2">Uncharacterized protein</fullName>
    </submittedName>
</protein>
<evidence type="ECO:0000313" key="3">
    <source>
        <dbReference type="Proteomes" id="UP001058974"/>
    </source>
</evidence>
<reference evidence="2 3" key="1">
    <citation type="journal article" date="2022" name="Nat. Genet.">
        <title>Improved pea reference genome and pan-genome highlight genomic features and evolutionary characteristics.</title>
        <authorList>
            <person name="Yang T."/>
            <person name="Liu R."/>
            <person name="Luo Y."/>
            <person name="Hu S."/>
            <person name="Wang D."/>
            <person name="Wang C."/>
            <person name="Pandey M.K."/>
            <person name="Ge S."/>
            <person name="Xu Q."/>
            <person name="Li N."/>
            <person name="Li G."/>
            <person name="Huang Y."/>
            <person name="Saxena R.K."/>
            <person name="Ji Y."/>
            <person name="Li M."/>
            <person name="Yan X."/>
            <person name="He Y."/>
            <person name="Liu Y."/>
            <person name="Wang X."/>
            <person name="Xiang C."/>
            <person name="Varshney R.K."/>
            <person name="Ding H."/>
            <person name="Gao S."/>
            <person name="Zong X."/>
        </authorList>
    </citation>
    <scope>NUCLEOTIDE SEQUENCE [LARGE SCALE GENOMIC DNA]</scope>
    <source>
        <strain evidence="2 3">cv. Zhongwan 6</strain>
    </source>
</reference>
<dbReference type="EMBL" id="JAMSHJ010000004">
    <property type="protein sequence ID" value="KAI5417252.1"/>
    <property type="molecule type" value="Genomic_DNA"/>
</dbReference>
<evidence type="ECO:0000256" key="1">
    <source>
        <dbReference type="SAM" id="MobiDB-lite"/>
    </source>
</evidence>
<feature type="region of interest" description="Disordered" evidence="1">
    <location>
        <begin position="75"/>
        <end position="101"/>
    </location>
</feature>
<evidence type="ECO:0000313" key="2">
    <source>
        <dbReference type="EMBL" id="KAI5417252.1"/>
    </source>
</evidence>
<name>A0A9D4XBI4_PEA</name>
<dbReference type="Gramene" id="Psat04G0203100-T1">
    <property type="protein sequence ID" value="KAI5417252.1"/>
    <property type="gene ID" value="KIW84_042031"/>
</dbReference>
<dbReference type="Proteomes" id="UP001058974">
    <property type="component" value="Chromosome 4"/>
</dbReference>